<name>A0A165BQB7_EXIGL</name>
<dbReference type="PANTHER" id="PTHR36440">
    <property type="entry name" value="PUTATIVE (AFU_ORTHOLOGUE AFUA_8G07350)-RELATED"/>
    <property type="match status" value="1"/>
</dbReference>
<evidence type="ECO:0000313" key="3">
    <source>
        <dbReference type="Proteomes" id="UP000077266"/>
    </source>
</evidence>
<dbReference type="STRING" id="1314781.A0A165BQB7"/>
<evidence type="ECO:0000313" key="2">
    <source>
        <dbReference type="EMBL" id="KZV81057.1"/>
    </source>
</evidence>
<dbReference type="InParanoid" id="A0A165BQB7"/>
<dbReference type="InterPro" id="IPR053146">
    <property type="entry name" value="QDO-like"/>
</dbReference>
<dbReference type="InterPro" id="IPR013096">
    <property type="entry name" value="Cupin_2"/>
</dbReference>
<dbReference type="Gene3D" id="2.60.120.10">
    <property type="entry name" value="Jelly Rolls"/>
    <property type="match status" value="1"/>
</dbReference>
<evidence type="ECO:0000259" key="1">
    <source>
        <dbReference type="Pfam" id="PF07883"/>
    </source>
</evidence>
<reference evidence="2 3" key="1">
    <citation type="journal article" date="2016" name="Mol. Biol. Evol.">
        <title>Comparative Genomics of Early-Diverging Mushroom-Forming Fungi Provides Insights into the Origins of Lignocellulose Decay Capabilities.</title>
        <authorList>
            <person name="Nagy L.G."/>
            <person name="Riley R."/>
            <person name="Tritt A."/>
            <person name="Adam C."/>
            <person name="Daum C."/>
            <person name="Floudas D."/>
            <person name="Sun H."/>
            <person name="Yadav J.S."/>
            <person name="Pangilinan J."/>
            <person name="Larsson K.H."/>
            <person name="Matsuura K."/>
            <person name="Barry K."/>
            <person name="Labutti K."/>
            <person name="Kuo R."/>
            <person name="Ohm R.A."/>
            <person name="Bhattacharya S.S."/>
            <person name="Shirouzu T."/>
            <person name="Yoshinaga Y."/>
            <person name="Martin F.M."/>
            <person name="Grigoriev I.V."/>
            <person name="Hibbett D.S."/>
        </authorList>
    </citation>
    <scope>NUCLEOTIDE SEQUENCE [LARGE SCALE GENOMIC DNA]</scope>
    <source>
        <strain evidence="2 3">HHB12029</strain>
    </source>
</reference>
<dbReference type="PANTHER" id="PTHR36440:SF1">
    <property type="entry name" value="PUTATIVE (AFU_ORTHOLOGUE AFUA_8G07350)-RELATED"/>
    <property type="match status" value="1"/>
</dbReference>
<keyword evidence="3" id="KW-1185">Reference proteome</keyword>
<accession>A0A165BQB7</accession>
<dbReference type="Pfam" id="PF07883">
    <property type="entry name" value="Cupin_2"/>
    <property type="match status" value="1"/>
</dbReference>
<dbReference type="SUPFAM" id="SSF51182">
    <property type="entry name" value="RmlC-like cupins"/>
    <property type="match status" value="1"/>
</dbReference>
<proteinExistence type="predicted"/>
<feature type="domain" description="Cupin type-2" evidence="1">
    <location>
        <begin position="70"/>
        <end position="118"/>
    </location>
</feature>
<dbReference type="EMBL" id="KV426423">
    <property type="protein sequence ID" value="KZV81057.1"/>
    <property type="molecule type" value="Genomic_DNA"/>
</dbReference>
<dbReference type="InterPro" id="IPR011051">
    <property type="entry name" value="RmlC_Cupin_sf"/>
</dbReference>
<sequence length="225" mass="25622">MGLITRIQDCFFPKLPLIPPVFDEDGWFVCFDGSRKHRTMRMDDEEFTFRCIYSASHPFTGKGRASPSRPPEHWHRYQTEWFTILDGSLGYLVNGVEHKAKKGDVVTLQPGNVHSFWCDPKDGEDLTIDITLRPGKGLDEEWVYSVYGYFESAFVQGKGLSFLQLMVFWDEAEGVPGTVPKWIGRFLVWAFGKHVGRWAGYKGTYQLYADAAKAQRAPSGKVTPV</sequence>
<gene>
    <name evidence="2" type="ORF">EXIGLDRAFT_686486</name>
</gene>
<organism evidence="2 3">
    <name type="scientific">Exidia glandulosa HHB12029</name>
    <dbReference type="NCBI Taxonomy" id="1314781"/>
    <lineage>
        <taxon>Eukaryota</taxon>
        <taxon>Fungi</taxon>
        <taxon>Dikarya</taxon>
        <taxon>Basidiomycota</taxon>
        <taxon>Agaricomycotina</taxon>
        <taxon>Agaricomycetes</taxon>
        <taxon>Auriculariales</taxon>
        <taxon>Exidiaceae</taxon>
        <taxon>Exidia</taxon>
    </lineage>
</organism>
<dbReference type="OrthoDB" id="9976870at2759"/>
<dbReference type="Proteomes" id="UP000077266">
    <property type="component" value="Unassembled WGS sequence"/>
</dbReference>
<protein>
    <recommendedName>
        <fullName evidence="1">Cupin type-2 domain-containing protein</fullName>
    </recommendedName>
</protein>
<dbReference type="CDD" id="cd02208">
    <property type="entry name" value="cupin_RmlC-like"/>
    <property type="match status" value="1"/>
</dbReference>
<dbReference type="AlphaFoldDB" id="A0A165BQB7"/>
<dbReference type="InterPro" id="IPR014710">
    <property type="entry name" value="RmlC-like_jellyroll"/>
</dbReference>